<keyword evidence="3" id="KW-1185">Reference proteome</keyword>
<proteinExistence type="predicted"/>
<evidence type="ECO:0000313" key="3">
    <source>
        <dbReference type="Proteomes" id="UP000186922"/>
    </source>
</evidence>
<comment type="caution">
    <text evidence="2">The sequence shown here is derived from an EMBL/GenBank/DDBJ whole genome shotgun (WGS) entry which is preliminary data.</text>
</comment>
<name>A0A1D1VE46_RAMVA</name>
<feature type="region of interest" description="Disordered" evidence="1">
    <location>
        <begin position="92"/>
        <end position="118"/>
    </location>
</feature>
<accession>A0A1D1VE46</accession>
<gene>
    <name evidence="2" type="primary">RvY_09501-1</name>
    <name evidence="2" type="synonym">RvY_09501.1</name>
    <name evidence="2" type="ORF">RvY_09501</name>
</gene>
<dbReference type="EMBL" id="BDGG01000004">
    <property type="protein sequence ID" value="GAU98342.1"/>
    <property type="molecule type" value="Genomic_DNA"/>
</dbReference>
<protein>
    <recommendedName>
        <fullName evidence="4">Mediator complex subunit 16</fullName>
    </recommendedName>
</protein>
<reference evidence="2 3" key="1">
    <citation type="journal article" date="2016" name="Nat. Commun.">
        <title>Extremotolerant tardigrade genome and improved radiotolerance of human cultured cells by tardigrade-unique protein.</title>
        <authorList>
            <person name="Hashimoto T."/>
            <person name="Horikawa D.D."/>
            <person name="Saito Y."/>
            <person name="Kuwahara H."/>
            <person name="Kozuka-Hata H."/>
            <person name="Shin-I T."/>
            <person name="Minakuchi Y."/>
            <person name="Ohishi K."/>
            <person name="Motoyama A."/>
            <person name="Aizu T."/>
            <person name="Enomoto A."/>
            <person name="Kondo K."/>
            <person name="Tanaka S."/>
            <person name="Hara Y."/>
            <person name="Koshikawa S."/>
            <person name="Sagara H."/>
            <person name="Miura T."/>
            <person name="Yokobori S."/>
            <person name="Miyagawa K."/>
            <person name="Suzuki Y."/>
            <person name="Kubo T."/>
            <person name="Oyama M."/>
            <person name="Kohara Y."/>
            <person name="Fujiyama A."/>
            <person name="Arakawa K."/>
            <person name="Katayama T."/>
            <person name="Toyoda A."/>
            <person name="Kunieda T."/>
        </authorList>
    </citation>
    <scope>NUCLEOTIDE SEQUENCE [LARGE SCALE GENOMIC DNA]</scope>
    <source>
        <strain evidence="2 3">YOKOZUNA-1</strain>
    </source>
</reference>
<evidence type="ECO:0008006" key="4">
    <source>
        <dbReference type="Google" id="ProtNLM"/>
    </source>
</evidence>
<dbReference type="AlphaFoldDB" id="A0A1D1VE46"/>
<dbReference type="OrthoDB" id="10645105at2759"/>
<evidence type="ECO:0000256" key="1">
    <source>
        <dbReference type="SAM" id="MobiDB-lite"/>
    </source>
</evidence>
<organism evidence="2 3">
    <name type="scientific">Ramazzottius varieornatus</name>
    <name type="common">Water bear</name>
    <name type="synonym">Tardigrade</name>
    <dbReference type="NCBI Taxonomy" id="947166"/>
    <lineage>
        <taxon>Eukaryota</taxon>
        <taxon>Metazoa</taxon>
        <taxon>Ecdysozoa</taxon>
        <taxon>Tardigrada</taxon>
        <taxon>Eutardigrada</taxon>
        <taxon>Parachela</taxon>
        <taxon>Hypsibioidea</taxon>
        <taxon>Ramazzottiidae</taxon>
        <taxon>Ramazzottius</taxon>
    </lineage>
</organism>
<dbReference type="Proteomes" id="UP000186922">
    <property type="component" value="Unassembled WGS sequence"/>
</dbReference>
<evidence type="ECO:0000313" key="2">
    <source>
        <dbReference type="EMBL" id="GAU98342.1"/>
    </source>
</evidence>
<sequence length="911" mass="102100">MSSSPLFDEKVLMLSDDLPEVQDVGTPPAPELRESLQSVPDVRIVDDVVHPKARCLFAVSPDLAHPVRTVSRCAVSCRNTLALVTSGVIKKEDSRHTAKPTGSDVESSWPPPLDKPSRKRHFVDLRKGGASTANRQANAVTSGRPSTVYCCDSERPWRLFPVFDVPGEISIVSWSPCGDRLLLCTDLFCFVIASKHSALNSWKLINKARVTSSPIVHALWTLPLTTFVYCPDQSSEKSYFDVPDRPKISLSSESQNSEHNNGFFVVSRTGEVVLVDIVHNEREEDKSEFVAWKGSIEGVENDFNAADAVYDFDEQCFVVVLASPTNPDVVSVTFTFPENNLSFGTNNSRIFTEGISSFRSLNIETATKLHTRNNVVSLKLIISAKIKFLLSATKTSEQDYIELWELSSSDSQRSLLDDPAIVPSDKPTWSLMGAQELPDSFQCWTLAPDRFLTSDIDIFFTVSVALRGGTISLFTIKLGLEVTIFETGQVSPLQAPQYTRGRNGTKKSLVLPEAVAFVTSANGCLTYMVDSACRLWVVALPVTLWPIAKVDDMLEVFLTAELDCSDLIGALPVEQLGPATQKLETLYANLSPSKKKICSTRYQRLKSSLSEKTEGRLASFVPLQSLLYDAVLVYMEQYIDMRNAASRSESSMFQLTEYWSAIRNPESTLEQVSTLIRSNFLLGSDVLRLLLAGFHVILHEIVSLLELVSREPQLLSLLREELPKLRAILSLVYVWASSIPSLRQFFTRSTFAGPGQNVIEILFGIVTLLMDVDGDSAQDWTITITDRLDEANLRSKSTYHEWERTFQQAEPRASSVTNPSTQESLRWMHYTWSYSFLPSHHSDHSNDRAVVATGEPDTDTFNLRPSKRKYCSRCFYSFPWRPTPEYTGTWHSHMRHRWSTCFCGGAWIFLK</sequence>